<evidence type="ECO:0000313" key="2">
    <source>
        <dbReference type="Proteomes" id="UP000267187"/>
    </source>
</evidence>
<reference evidence="1 2" key="1">
    <citation type="submission" date="2018-10" db="EMBL/GenBank/DDBJ databases">
        <title>Genomic Encyclopedia of Type Strains, Phase IV (KMG-IV): sequencing the most valuable type-strain genomes for metagenomic binning, comparative biology and taxonomic classification.</title>
        <authorList>
            <person name="Goeker M."/>
        </authorList>
    </citation>
    <scope>NUCLEOTIDE SEQUENCE [LARGE SCALE GENOMIC DNA]</scope>
    <source>
        <strain evidence="1 2">DSM 25080</strain>
    </source>
</reference>
<dbReference type="RefSeq" id="WP_121877295.1">
    <property type="nucleotide sequence ID" value="NZ_REFJ01000004.1"/>
</dbReference>
<dbReference type="AlphaFoldDB" id="A0A3M0A595"/>
<dbReference type="Pfam" id="PF06082">
    <property type="entry name" value="YjbH"/>
    <property type="match status" value="1"/>
</dbReference>
<dbReference type="Proteomes" id="UP000267187">
    <property type="component" value="Unassembled WGS sequence"/>
</dbReference>
<gene>
    <name evidence="1" type="ORF">DFR27_1985</name>
</gene>
<comment type="caution">
    <text evidence="1">The sequence shown here is derived from an EMBL/GenBank/DDBJ whole genome shotgun (WGS) entry which is preliminary data.</text>
</comment>
<organism evidence="1 2">
    <name type="scientific">Umboniibacter marinipuniceus</name>
    <dbReference type="NCBI Taxonomy" id="569599"/>
    <lineage>
        <taxon>Bacteria</taxon>
        <taxon>Pseudomonadati</taxon>
        <taxon>Pseudomonadota</taxon>
        <taxon>Gammaproteobacteria</taxon>
        <taxon>Cellvibrionales</taxon>
        <taxon>Cellvibrionaceae</taxon>
        <taxon>Umboniibacter</taxon>
    </lineage>
</organism>
<proteinExistence type="predicted"/>
<dbReference type="InterPro" id="IPR010344">
    <property type="entry name" value="YbjH"/>
</dbReference>
<dbReference type="EMBL" id="REFJ01000004">
    <property type="protein sequence ID" value="RMA79544.1"/>
    <property type="molecule type" value="Genomic_DNA"/>
</dbReference>
<sequence length="716" mass="79106">MKLITSVLLAPLVLGVPLTIADNYSYPASQNSYSNFGGVGIFQTPTARNNTEGVLNLGYHANADYQFFNASVQLFPWLESTIRYTLVNDVLYSPYPGFSGDTKYTDKGIDLKARLLRESQWLPELAVGLRDIGGTGLFGGEYIVASKRYNQFDFSLGLGFGYLGQSADLHGDQSSSISCGRDASYSGKGGQIDYQRWFTGCVALFGGVQYQTPYQPLSLKLEYDGNDYTNDLPVRRGESEMPVDSRFNMGAVYAFDDWGQLSLSYQRGNTITLGFNFIADFSDLSRGWNDSPPPVLKSPGDTESESLERFAYQMRTGAGYEVSRVYTVDNEFVVEAQQFKYRDSNQANERAFTLMANQAQSAERLTVIDVRQRVPSVSTSVQSEDLAAVAMAASPQLRYEGIETRLAPSYGTHEPMYENRPALSYSVEPVLGQSFGSAEGFYLYNLGLDFKAGYWLSDHLQLSGTAYVNIVDNFDKFNYTIPSDGTSIPRVRTLVREYLENNAVAAERLQLSYLNRFGENHFYGLHGGYLERMFAGVAGEYFYKLVDSNWAVGMELAYVAQRDPSTAFGIYDGPDQCTGGTCYEVQDGIATGHVSVYYKPQLSWINDVSLVMSAGRYLAGDYGATVNVSKVFRSGVSVMAFATKTNLSAEEYGEGSFTKGFGISIPFDLISTEHTVSRASFGWMPLTRDGGQKLSYGPRLAGVAGGRTSTRWRVPN</sequence>
<evidence type="ECO:0000313" key="1">
    <source>
        <dbReference type="EMBL" id="RMA79544.1"/>
    </source>
</evidence>
<accession>A0A3M0A595</accession>
<keyword evidence="2" id="KW-1185">Reference proteome</keyword>
<protein>
    <submittedName>
        <fullName evidence="1">Exopolysaccharide biosynthesis protein YbjH</fullName>
    </submittedName>
</protein>
<dbReference type="OrthoDB" id="19542at2"/>
<name>A0A3M0A595_9GAMM</name>